<organism evidence="1 2">
    <name type="scientific">Sphaerodactylus townsendi</name>
    <dbReference type="NCBI Taxonomy" id="933632"/>
    <lineage>
        <taxon>Eukaryota</taxon>
        <taxon>Metazoa</taxon>
        <taxon>Chordata</taxon>
        <taxon>Craniata</taxon>
        <taxon>Vertebrata</taxon>
        <taxon>Euteleostomi</taxon>
        <taxon>Lepidosauria</taxon>
        <taxon>Squamata</taxon>
        <taxon>Bifurcata</taxon>
        <taxon>Gekkota</taxon>
        <taxon>Sphaerodactylidae</taxon>
        <taxon>Sphaerodactylus</taxon>
    </lineage>
</organism>
<keyword evidence="2" id="KW-1185">Reference proteome</keyword>
<name>A0ACB8ELP9_9SAUR</name>
<sequence length="982" mass="107395">MYYDCLYSVLFDQGSMRPTDTVPESSPGSTATQSGVPTQVVQQVQATQQRLLVQASVQTKAGTVSPLQLTGVQVPQQRLVVQSTSQASKGGSVTLAVHGVQQVHSSPERSPVQNSSSSAKPGQVQQLQVHGVQQVPVAQERSVVQTTPSTPKAGTVQQLAVQGLQQVHVTQESADSGPPKSSQQSPHQEQQRAVQQGLSLECGGSSGASQLADCCLSGPEHRLHYVPSLDCASEQWVELVRMLPQPLLLPHQKVVIEQLPFLSAHHASPDQRVKIQRVPQVLVFGTAATALKVQPLQQVPVQHVYPNQVQYVEGGDASYTASTIRSNTYSYTETPLYTQNTGAGYYESQTTPTQVSTPATSQAVASSGSVPMYVSGGQIIANPSGGSTTGASGGGGGSGGGSGSSGGSSGGGSTGTYVIQGGYMPGSSSQSYSHTTRASPATVQWLLDNYETAEGVSLPRSTLYCHYLLHCQEQKLEPVNAASFGKLIRSVFLGLRTRRLGTRGNSKYHYYGLRIKANSPLLRLMEDQQHLAMRQQPFSQKQRLKPIQKLEGMTNGVAVGQQQASGLSDISAQVQQYQQFLDPSRSLPDFADLDLQGKPLPEGIGVEDVKAFQLLYREHCEAIVDVMINLQFTLVETLWKTFWRYNMNQPSDATTIVIHDEAEKRLPKNCLVTLSKYEPVLKWTKDCDNLLYQGLVEVLIPDVLRPIPSALTQAIRNFAKSLESWLTNAMMNIPEEMVRVKVAAASAFAQTLRRYTSLNHLAQAARAVLQNTAQINQMLSDLNRVDFANVQEQASWVCRCEDRVVQRLEQDFKMTLQQQNSLEQWAVWLDSVVSQVLKPYQGSPSFPKAAKLFLLKWSFYSSMVIRDLTLRSAASFGSFHLIRLLYDEYMYYLIEHRVAQAKGETPIAVMGEFANLASSLNPLDPDKDEEEEEEEESDEEMPQELSLSSAESSSLTAEPLEPPSKLARTDSRGIFVQALPSS</sequence>
<comment type="caution">
    <text evidence="1">The sequence shown here is derived from an EMBL/GenBank/DDBJ whole genome shotgun (WGS) entry which is preliminary data.</text>
</comment>
<gene>
    <name evidence="1" type="primary">RFX1</name>
    <name evidence="1" type="ORF">K3G42_030957</name>
</gene>
<dbReference type="Proteomes" id="UP000827872">
    <property type="component" value="Linkage Group LG03"/>
</dbReference>
<dbReference type="EMBL" id="CM037616">
    <property type="protein sequence ID" value="KAH7993420.1"/>
    <property type="molecule type" value="Genomic_DNA"/>
</dbReference>
<accession>A0ACB8ELP9</accession>
<reference evidence="1" key="1">
    <citation type="submission" date="2021-08" db="EMBL/GenBank/DDBJ databases">
        <title>The first chromosome-level gecko genome reveals the dynamic sex chromosomes of Neotropical dwarf geckos (Sphaerodactylidae: Sphaerodactylus).</title>
        <authorList>
            <person name="Pinto B.J."/>
            <person name="Keating S.E."/>
            <person name="Gamble T."/>
        </authorList>
    </citation>
    <scope>NUCLEOTIDE SEQUENCE</scope>
    <source>
        <strain evidence="1">TG3544</strain>
    </source>
</reference>
<protein>
    <submittedName>
        <fullName evidence="1">DNA binding protein</fullName>
    </submittedName>
</protein>
<evidence type="ECO:0000313" key="1">
    <source>
        <dbReference type="EMBL" id="KAH7993420.1"/>
    </source>
</evidence>
<evidence type="ECO:0000313" key="2">
    <source>
        <dbReference type="Proteomes" id="UP000827872"/>
    </source>
</evidence>
<proteinExistence type="predicted"/>